<dbReference type="EMBL" id="MU004189">
    <property type="protein sequence ID" value="KAF2495446.1"/>
    <property type="molecule type" value="Genomic_DNA"/>
</dbReference>
<evidence type="ECO:0000313" key="2">
    <source>
        <dbReference type="Proteomes" id="UP000799750"/>
    </source>
</evidence>
<reference evidence="1" key="1">
    <citation type="journal article" date="2020" name="Stud. Mycol.">
        <title>101 Dothideomycetes genomes: a test case for predicting lifestyles and emergence of pathogens.</title>
        <authorList>
            <person name="Haridas S."/>
            <person name="Albert R."/>
            <person name="Binder M."/>
            <person name="Bloem J."/>
            <person name="Labutti K."/>
            <person name="Salamov A."/>
            <person name="Andreopoulos B."/>
            <person name="Baker S."/>
            <person name="Barry K."/>
            <person name="Bills G."/>
            <person name="Bluhm B."/>
            <person name="Cannon C."/>
            <person name="Castanera R."/>
            <person name="Culley D."/>
            <person name="Daum C."/>
            <person name="Ezra D."/>
            <person name="Gonzalez J."/>
            <person name="Henrissat B."/>
            <person name="Kuo A."/>
            <person name="Liang C."/>
            <person name="Lipzen A."/>
            <person name="Lutzoni F."/>
            <person name="Magnuson J."/>
            <person name="Mondo S."/>
            <person name="Nolan M."/>
            <person name="Ohm R."/>
            <person name="Pangilinan J."/>
            <person name="Park H.-J."/>
            <person name="Ramirez L."/>
            <person name="Alfaro M."/>
            <person name="Sun H."/>
            <person name="Tritt A."/>
            <person name="Yoshinaga Y."/>
            <person name="Zwiers L.-H."/>
            <person name="Turgeon B."/>
            <person name="Goodwin S."/>
            <person name="Spatafora J."/>
            <person name="Crous P."/>
            <person name="Grigoriev I."/>
        </authorList>
    </citation>
    <scope>NUCLEOTIDE SEQUENCE</scope>
    <source>
        <strain evidence="1">CBS 269.34</strain>
    </source>
</reference>
<proteinExistence type="predicted"/>
<gene>
    <name evidence="1" type="ORF">BU16DRAFT_610365</name>
</gene>
<sequence>MGSLTSTQITTIMASDVQAAYDSVSAVMAAGSNPPTLPSLPVEILDIIYDHHQDMVEKDLQGSWYTNEQKRWLSLNKYTLRLACKELNSKSRLHFARHYFRSWSINVDSEEEIQDLEVISNYPDFAATLQGLTINVCYFDRALIDGWGPTPLILADPVSIAARQREYNFFEQLENRTRISQIVSRLSSLKNVTLAHNDINRYGSYMRLRVLWEEERWLKQNSHIFRVTESFLAPMFMTDTTSLNLEAWMSWRGVLGLDIKFFKMVNGRFKVFSELRSLAITLVNFDAGCTLIGSIAGFVECLNSAPMLSSLHLRSNLEYNSRLLVKSMGKNLILKRLDNVRLDNFRLEPEDVLALVRNHRTCLTTLHFKHTTSMVDGSWKGFLENLRSDPAGLRAFGFEEAYDDCKIVSFSVPSGWRPFSATIEEGEDMKERLSQMISWLGVQDKDDPRMPGACLDGLVGLDFPGYWELV</sequence>
<evidence type="ECO:0000313" key="1">
    <source>
        <dbReference type="EMBL" id="KAF2495446.1"/>
    </source>
</evidence>
<organism evidence="1 2">
    <name type="scientific">Lophium mytilinum</name>
    <dbReference type="NCBI Taxonomy" id="390894"/>
    <lineage>
        <taxon>Eukaryota</taxon>
        <taxon>Fungi</taxon>
        <taxon>Dikarya</taxon>
        <taxon>Ascomycota</taxon>
        <taxon>Pezizomycotina</taxon>
        <taxon>Dothideomycetes</taxon>
        <taxon>Pleosporomycetidae</taxon>
        <taxon>Mytilinidiales</taxon>
        <taxon>Mytilinidiaceae</taxon>
        <taxon>Lophium</taxon>
    </lineage>
</organism>
<name>A0A6A6QTE0_9PEZI</name>
<protein>
    <submittedName>
        <fullName evidence="1">Uncharacterized protein</fullName>
    </submittedName>
</protein>
<keyword evidence="2" id="KW-1185">Reference proteome</keyword>
<dbReference type="Proteomes" id="UP000799750">
    <property type="component" value="Unassembled WGS sequence"/>
</dbReference>
<dbReference type="AlphaFoldDB" id="A0A6A6QTE0"/>
<accession>A0A6A6QTE0</accession>